<comment type="function">
    <text evidence="7">Catalyzes the methyl esterification of L-isoaspartyl residues in peptides and proteins that result from spontaneous decomposition of normal L-aspartyl and L-asparaginyl residues. It plays a role in the repair and/or degradation of damaged proteins.</text>
</comment>
<proteinExistence type="inferred from homology"/>
<evidence type="ECO:0000313" key="8">
    <source>
        <dbReference type="EMBL" id="PNU19254.1"/>
    </source>
</evidence>
<evidence type="ECO:0000313" key="9">
    <source>
        <dbReference type="Proteomes" id="UP000236340"/>
    </source>
</evidence>
<accession>A0A2K2H7G5</accession>
<keyword evidence="3 7" id="KW-0963">Cytoplasm</keyword>
<dbReference type="PANTHER" id="PTHR11579:SF0">
    <property type="entry name" value="PROTEIN-L-ISOASPARTATE(D-ASPARTATE) O-METHYLTRANSFERASE"/>
    <property type="match status" value="1"/>
</dbReference>
<keyword evidence="4 7" id="KW-0489">Methyltransferase</keyword>
<dbReference type="EMBL" id="PPFX01000035">
    <property type="protein sequence ID" value="PNU19254.1"/>
    <property type="molecule type" value="Genomic_DNA"/>
</dbReference>
<gene>
    <name evidence="7" type="primary">pcm</name>
    <name evidence="8" type="ORF">C2E25_13340</name>
</gene>
<evidence type="ECO:0000256" key="5">
    <source>
        <dbReference type="ARBA" id="ARBA00022679"/>
    </source>
</evidence>
<dbReference type="RefSeq" id="WP_103116226.1">
    <property type="nucleotide sequence ID" value="NZ_PPFX01000035.1"/>
</dbReference>
<dbReference type="SUPFAM" id="SSF53335">
    <property type="entry name" value="S-adenosyl-L-methionine-dependent methyltransferases"/>
    <property type="match status" value="1"/>
</dbReference>
<dbReference type="GO" id="GO:0032259">
    <property type="term" value="P:methylation"/>
    <property type="evidence" value="ECO:0007669"/>
    <property type="project" value="UniProtKB-KW"/>
</dbReference>
<comment type="similarity">
    <text evidence="2 7">Belongs to the methyltransferase superfamily. L-isoaspartyl/D-aspartyl protein methyltransferase family.</text>
</comment>
<sequence>MGSAKIKQMLRTIELECESTWRMTGRRVLRQSVMEAMANVPREEFVPPDIKPFAYDNRALPIGNGQTISQPFIVALMTDLLDPRQEHVILEVGTGSGYQAAILSTLVKSVFSIEIISQLATQAANRLDRLGYHNIKVIQGDGYQGLPEQAPFDGIIVTAAASHVPIPLKEQLKPGGKLIIPVGLPFAHQELLLISKNRKGQLRTRSALDVAFVPLTGQQEQ</sequence>
<dbReference type="PROSITE" id="PS01279">
    <property type="entry name" value="PCMT"/>
    <property type="match status" value="1"/>
</dbReference>
<evidence type="ECO:0000256" key="1">
    <source>
        <dbReference type="ARBA" id="ARBA00004496"/>
    </source>
</evidence>
<comment type="subcellular location">
    <subcellularLocation>
        <location evidence="1 7">Cytoplasm</location>
    </subcellularLocation>
</comment>
<dbReference type="InterPro" id="IPR029063">
    <property type="entry name" value="SAM-dependent_MTases_sf"/>
</dbReference>
<evidence type="ECO:0000256" key="7">
    <source>
        <dbReference type="HAMAP-Rule" id="MF_00090"/>
    </source>
</evidence>
<dbReference type="Gene3D" id="3.40.50.150">
    <property type="entry name" value="Vaccinia Virus protein VP39"/>
    <property type="match status" value="1"/>
</dbReference>
<dbReference type="FunFam" id="3.40.50.150:FF:000010">
    <property type="entry name" value="Protein-L-isoaspartate O-methyltransferase"/>
    <property type="match status" value="1"/>
</dbReference>
<dbReference type="EC" id="2.1.1.77" evidence="7"/>
<dbReference type="InterPro" id="IPR000682">
    <property type="entry name" value="PCMT"/>
</dbReference>
<evidence type="ECO:0000256" key="4">
    <source>
        <dbReference type="ARBA" id="ARBA00022603"/>
    </source>
</evidence>
<evidence type="ECO:0000256" key="3">
    <source>
        <dbReference type="ARBA" id="ARBA00022490"/>
    </source>
</evidence>
<dbReference type="OrthoDB" id="9810066at2"/>
<dbReference type="CDD" id="cd02440">
    <property type="entry name" value="AdoMet_MTases"/>
    <property type="match status" value="1"/>
</dbReference>
<comment type="catalytic activity">
    <reaction evidence="7">
        <text>[protein]-L-isoaspartate + S-adenosyl-L-methionine = [protein]-L-isoaspartate alpha-methyl ester + S-adenosyl-L-homocysteine</text>
        <dbReference type="Rhea" id="RHEA:12705"/>
        <dbReference type="Rhea" id="RHEA-COMP:12143"/>
        <dbReference type="Rhea" id="RHEA-COMP:12144"/>
        <dbReference type="ChEBI" id="CHEBI:57856"/>
        <dbReference type="ChEBI" id="CHEBI:59789"/>
        <dbReference type="ChEBI" id="CHEBI:90596"/>
        <dbReference type="ChEBI" id="CHEBI:90598"/>
        <dbReference type="EC" id="2.1.1.77"/>
    </reaction>
</comment>
<organism evidence="8 9">
    <name type="scientific">Geothermobacter hydrogeniphilus</name>
    <dbReference type="NCBI Taxonomy" id="1969733"/>
    <lineage>
        <taxon>Bacteria</taxon>
        <taxon>Pseudomonadati</taxon>
        <taxon>Thermodesulfobacteriota</taxon>
        <taxon>Desulfuromonadia</taxon>
        <taxon>Desulfuromonadales</taxon>
        <taxon>Geothermobacteraceae</taxon>
        <taxon>Geothermobacter</taxon>
    </lineage>
</organism>
<name>A0A2K2H7G5_9BACT</name>
<protein>
    <recommendedName>
        <fullName evidence="7">Protein-L-isoaspartate O-methyltransferase</fullName>
        <ecNumber evidence="7">2.1.1.77</ecNumber>
    </recommendedName>
    <alternativeName>
        <fullName evidence="7">L-isoaspartyl protein carboxyl methyltransferase</fullName>
    </alternativeName>
    <alternativeName>
        <fullName evidence="7">Protein L-isoaspartyl methyltransferase</fullName>
    </alternativeName>
    <alternativeName>
        <fullName evidence="7">Protein-beta-aspartate methyltransferase</fullName>
        <shortName evidence="7">PIMT</shortName>
    </alternativeName>
</protein>
<evidence type="ECO:0000256" key="6">
    <source>
        <dbReference type="ARBA" id="ARBA00022691"/>
    </source>
</evidence>
<dbReference type="AlphaFoldDB" id="A0A2K2H7G5"/>
<dbReference type="Pfam" id="PF01135">
    <property type="entry name" value="PCMT"/>
    <property type="match status" value="1"/>
</dbReference>
<keyword evidence="6 7" id="KW-0949">S-adenosyl-L-methionine</keyword>
<reference evidence="8 9" key="1">
    <citation type="journal article" date="2018" name="Genome Announc.">
        <title>Genome Sequence of Geothermobacter sp. HR-1 Iron Reducer from the Loihi Seamount.</title>
        <authorList>
            <person name="Smith H."/>
            <person name="Abuyen K."/>
            <person name="Tremblay J."/>
            <person name="Savalia P."/>
            <person name="Perez-Rodriguez I."/>
            <person name="Emerson D."/>
            <person name="Tully B."/>
            <person name="Amend J."/>
        </authorList>
    </citation>
    <scope>NUCLEOTIDE SEQUENCE [LARGE SCALE GENOMIC DNA]</scope>
    <source>
        <strain evidence="8 9">HR-1</strain>
    </source>
</reference>
<dbReference type="NCBIfam" id="TIGR00080">
    <property type="entry name" value="pimt"/>
    <property type="match status" value="1"/>
</dbReference>
<keyword evidence="5 7" id="KW-0808">Transferase</keyword>
<evidence type="ECO:0000256" key="2">
    <source>
        <dbReference type="ARBA" id="ARBA00005369"/>
    </source>
</evidence>
<dbReference type="GO" id="GO:0030091">
    <property type="term" value="P:protein repair"/>
    <property type="evidence" value="ECO:0007669"/>
    <property type="project" value="UniProtKB-UniRule"/>
</dbReference>
<dbReference type="GO" id="GO:0005737">
    <property type="term" value="C:cytoplasm"/>
    <property type="evidence" value="ECO:0007669"/>
    <property type="project" value="UniProtKB-SubCell"/>
</dbReference>
<feature type="active site" evidence="7">
    <location>
        <position position="69"/>
    </location>
</feature>
<comment type="caution">
    <text evidence="8">The sequence shown here is derived from an EMBL/GenBank/DDBJ whole genome shotgun (WGS) entry which is preliminary data.</text>
</comment>
<dbReference type="NCBIfam" id="NF001453">
    <property type="entry name" value="PRK00312.1"/>
    <property type="match status" value="1"/>
</dbReference>
<dbReference type="PANTHER" id="PTHR11579">
    <property type="entry name" value="PROTEIN-L-ISOASPARTATE O-METHYLTRANSFERASE"/>
    <property type="match status" value="1"/>
</dbReference>
<dbReference type="GO" id="GO:0004719">
    <property type="term" value="F:protein-L-isoaspartate (D-aspartate) O-methyltransferase activity"/>
    <property type="evidence" value="ECO:0007669"/>
    <property type="project" value="UniProtKB-UniRule"/>
</dbReference>
<dbReference type="HAMAP" id="MF_00090">
    <property type="entry name" value="PIMT"/>
    <property type="match status" value="1"/>
</dbReference>
<dbReference type="Proteomes" id="UP000236340">
    <property type="component" value="Unassembled WGS sequence"/>
</dbReference>